<keyword evidence="8 10" id="KW-0472">Membrane</keyword>
<dbReference type="GO" id="GO:0016020">
    <property type="term" value="C:membrane"/>
    <property type="evidence" value="ECO:0007669"/>
    <property type="project" value="InterPro"/>
</dbReference>
<evidence type="ECO:0000256" key="8">
    <source>
        <dbReference type="ARBA" id="ARBA00023136"/>
    </source>
</evidence>
<evidence type="ECO:0000256" key="7">
    <source>
        <dbReference type="ARBA" id="ARBA00022989"/>
    </source>
</evidence>
<accession>A0MK67</accession>
<name>A0MK67_9ADEN</name>
<reference evidence="11 12" key="1">
    <citation type="journal article" date="2007" name="J. Virol.">
        <title>New adenovirus species found in a patient presenting with gastroenteritis.</title>
        <authorList>
            <person name="Jones M.S."/>
            <person name="Harrach B."/>
            <person name="Ganac R.D."/>
            <person name="Gozum M.M."/>
            <person name="Dela Cruz W.P."/>
            <person name="Riedel B."/>
            <person name="Pan C."/>
            <person name="Delwart E.L."/>
            <person name="Schnurr D.P."/>
        </authorList>
    </citation>
    <scope>NUCLEOTIDE SEQUENCE [LARGE SCALE GENOMIC DNA]</scope>
    <source>
        <strain evidence="11">T03-2244</strain>
    </source>
</reference>
<keyword evidence="9" id="KW-0325">Glycoprotein</keyword>
<evidence type="ECO:0000256" key="2">
    <source>
        <dbReference type="ARBA" id="ARBA00022518"/>
    </source>
</evidence>
<keyword evidence="3" id="KW-0597">Phosphoprotein</keyword>
<organism evidence="11 12">
    <name type="scientific">human adenovirus 52</name>
    <dbReference type="NCBI Taxonomy" id="332179"/>
    <lineage>
        <taxon>Viruses</taxon>
        <taxon>Varidnaviria</taxon>
        <taxon>Bamfordvirae</taxon>
        <taxon>Preplasmiviricota</taxon>
        <taxon>Polisuviricotina</taxon>
        <taxon>Pharingeaviricetes</taxon>
        <taxon>Rowavirales</taxon>
        <taxon>Adenoviridae</taxon>
        <taxon>Mastadenovirus</taxon>
        <taxon>Mastadenovirus russelli</taxon>
        <taxon>Human mastadenovirus G</taxon>
    </lineage>
</organism>
<dbReference type="EMBL" id="DQ923122">
    <property type="protein sequence ID" value="ABK35055.1"/>
    <property type="molecule type" value="Genomic_DNA"/>
</dbReference>
<keyword evidence="2" id="KW-0244">Early protein</keyword>
<dbReference type="GO" id="GO:0033644">
    <property type="term" value="C:host cell membrane"/>
    <property type="evidence" value="ECO:0007669"/>
    <property type="project" value="UniProtKB-SubCell"/>
</dbReference>
<evidence type="ECO:0000256" key="1">
    <source>
        <dbReference type="ARBA" id="ARBA00004379"/>
    </source>
</evidence>
<dbReference type="GO" id="GO:0009966">
    <property type="term" value="P:regulation of signal transduction"/>
    <property type="evidence" value="ECO:0007669"/>
    <property type="project" value="InterPro"/>
</dbReference>
<keyword evidence="7 10" id="KW-1133">Transmembrane helix</keyword>
<evidence type="ECO:0000256" key="5">
    <source>
        <dbReference type="ARBA" id="ARBA00022729"/>
    </source>
</evidence>
<evidence type="ECO:0000313" key="12">
    <source>
        <dbReference type="Proteomes" id="UP000109192"/>
    </source>
</evidence>
<dbReference type="Proteomes" id="UP000109192">
    <property type="component" value="Segment"/>
</dbReference>
<dbReference type="Pfam" id="PF04834">
    <property type="entry name" value="Adeno_E3_14_5"/>
    <property type="match status" value="1"/>
</dbReference>
<feature type="transmembrane region" description="Helical" evidence="10">
    <location>
        <begin position="40"/>
        <end position="61"/>
    </location>
</feature>
<evidence type="ECO:0000256" key="9">
    <source>
        <dbReference type="ARBA" id="ARBA00023180"/>
    </source>
</evidence>
<sequence>MIKLLLILNYLPLINCNCPFTKPWSFYTCYDKIPDTPVAWLYAATAALVFVSTCLGVKLYFILHTGWLHPREDLPRYPLVNAFQLQPLPPPDLLPRAPSIVSYFQLTGGDD</sequence>
<evidence type="ECO:0000256" key="10">
    <source>
        <dbReference type="SAM" id="Phobius"/>
    </source>
</evidence>
<evidence type="ECO:0000313" key="11">
    <source>
        <dbReference type="EMBL" id="ABK35055.1"/>
    </source>
</evidence>
<evidence type="ECO:0000256" key="3">
    <source>
        <dbReference type="ARBA" id="ARBA00022553"/>
    </source>
</evidence>
<proteinExistence type="predicted"/>
<protein>
    <submittedName>
        <fullName evidence="11">E3 RID-beta</fullName>
    </submittedName>
</protein>
<dbReference type="InterPro" id="IPR008131">
    <property type="entry name" value="Adeno_E3_14_5"/>
</dbReference>
<evidence type="ECO:0000256" key="6">
    <source>
        <dbReference type="ARBA" id="ARBA00022870"/>
    </source>
</evidence>
<evidence type="ECO:0000256" key="4">
    <source>
        <dbReference type="ARBA" id="ARBA00022692"/>
    </source>
</evidence>
<keyword evidence="6" id="KW-1043">Host membrane</keyword>
<keyword evidence="5" id="KW-0732">Signal</keyword>
<gene>
    <name evidence="11" type="primary">E3</name>
</gene>
<comment type="subcellular location">
    <subcellularLocation>
        <location evidence="1">Host membrane</location>
        <topology evidence="1">Single-pass membrane protein</topology>
    </subcellularLocation>
</comment>
<keyword evidence="4 10" id="KW-0812">Transmembrane</keyword>